<dbReference type="Proteomes" id="UP000215545">
    <property type="component" value="Unassembled WGS sequence"/>
</dbReference>
<dbReference type="InterPro" id="IPR000014">
    <property type="entry name" value="PAS"/>
</dbReference>
<dbReference type="InterPro" id="IPR000160">
    <property type="entry name" value="GGDEF_dom"/>
</dbReference>
<accession>A0A1N6WUD9</accession>
<dbReference type="InterPro" id="IPR052155">
    <property type="entry name" value="Biofilm_reg_signaling"/>
</dbReference>
<dbReference type="CDD" id="cd00130">
    <property type="entry name" value="PAS"/>
    <property type="match status" value="1"/>
</dbReference>
<evidence type="ECO:0000313" key="7">
    <source>
        <dbReference type="Proteomes" id="UP000215545"/>
    </source>
</evidence>
<evidence type="ECO:0000313" key="6">
    <source>
        <dbReference type="Proteomes" id="UP000186385"/>
    </source>
</evidence>
<feature type="domain" description="EAL" evidence="2">
    <location>
        <begin position="410"/>
        <end position="508"/>
    </location>
</feature>
<dbReference type="InterPro" id="IPR029787">
    <property type="entry name" value="Nucleotide_cyclase"/>
</dbReference>
<dbReference type="OrthoDB" id="9759607at2"/>
<dbReference type="PANTHER" id="PTHR44757">
    <property type="entry name" value="DIGUANYLATE CYCLASE DGCP"/>
    <property type="match status" value="1"/>
</dbReference>
<dbReference type="InterPro" id="IPR001633">
    <property type="entry name" value="EAL_dom"/>
</dbReference>
<name>A0A1N6WUD9_9BACI</name>
<evidence type="ECO:0000313" key="4">
    <source>
        <dbReference type="EMBL" id="OXS78034.1"/>
    </source>
</evidence>
<dbReference type="NCBIfam" id="TIGR00254">
    <property type="entry name" value="GGDEF"/>
    <property type="match status" value="1"/>
</dbReference>
<reference evidence="5 6" key="1">
    <citation type="submission" date="2017-01" db="EMBL/GenBank/DDBJ databases">
        <authorList>
            <person name="Mah S.A."/>
            <person name="Swanson W.J."/>
            <person name="Moy G.W."/>
            <person name="Vacquier V.D."/>
        </authorList>
    </citation>
    <scope>NUCLEOTIDE SEQUENCE [LARGE SCALE GENOMIC DNA]</scope>
    <source>
        <strain evidence="5 6">NIO-1016</strain>
    </source>
</reference>
<keyword evidence="7" id="KW-1185">Reference proteome</keyword>
<dbReference type="Gene3D" id="3.30.70.270">
    <property type="match status" value="1"/>
</dbReference>
<dbReference type="SUPFAM" id="SSF141868">
    <property type="entry name" value="EAL domain-like"/>
    <property type="match status" value="1"/>
</dbReference>
<feature type="domain" description="PAS" evidence="1">
    <location>
        <begin position="123"/>
        <end position="193"/>
    </location>
</feature>
<evidence type="ECO:0000259" key="3">
    <source>
        <dbReference type="PROSITE" id="PS50887"/>
    </source>
</evidence>
<dbReference type="STRING" id="1017273.SAMN05443094_104279"/>
<dbReference type="InterPro" id="IPR043128">
    <property type="entry name" value="Rev_trsase/Diguanyl_cyclase"/>
</dbReference>
<evidence type="ECO:0000313" key="5">
    <source>
        <dbReference type="EMBL" id="SIQ93635.1"/>
    </source>
</evidence>
<reference evidence="4" key="3">
    <citation type="submission" date="2017-03" db="EMBL/GenBank/DDBJ databases">
        <authorList>
            <person name="Dastager S.G."/>
            <person name="Neurgaonkar P.S."/>
            <person name="Dharne M.S."/>
        </authorList>
    </citation>
    <scope>NUCLEOTIDE SEQUENCE</scope>
    <source>
        <strain evidence="4">DSM 25145</strain>
    </source>
</reference>
<dbReference type="SUPFAM" id="SSF55785">
    <property type="entry name" value="PYP-like sensor domain (PAS domain)"/>
    <property type="match status" value="2"/>
</dbReference>
<dbReference type="Pfam" id="PF00990">
    <property type="entry name" value="GGDEF"/>
    <property type="match status" value="1"/>
</dbReference>
<dbReference type="Pfam" id="PF00563">
    <property type="entry name" value="EAL"/>
    <property type="match status" value="1"/>
</dbReference>
<dbReference type="CDD" id="cd01949">
    <property type="entry name" value="GGDEF"/>
    <property type="match status" value="1"/>
</dbReference>
<dbReference type="EMBL" id="FTLX01000004">
    <property type="protein sequence ID" value="SIQ93635.1"/>
    <property type="molecule type" value="Genomic_DNA"/>
</dbReference>
<dbReference type="EMBL" id="MWSK01000004">
    <property type="protein sequence ID" value="OXS78034.1"/>
    <property type="molecule type" value="Genomic_DNA"/>
</dbReference>
<dbReference type="Gene3D" id="3.30.450.20">
    <property type="entry name" value="PAS domain"/>
    <property type="match status" value="2"/>
</dbReference>
<gene>
    <name evidence="4" type="ORF">B1B05_10560</name>
    <name evidence="5" type="ORF">SAMN05443094_104279</name>
</gene>
<protein>
    <submittedName>
        <fullName evidence="5">PAS domain S-box-containing protein/diguanylate cyclase (GGDEF) domain-containing protein</fullName>
    </submittedName>
</protein>
<dbReference type="PANTHER" id="PTHR44757:SF2">
    <property type="entry name" value="BIOFILM ARCHITECTURE MAINTENANCE PROTEIN MBAA"/>
    <property type="match status" value="1"/>
</dbReference>
<dbReference type="PROSITE" id="PS50883">
    <property type="entry name" value="EAL"/>
    <property type="match status" value="1"/>
</dbReference>
<feature type="domain" description="GGDEF" evidence="3">
    <location>
        <begin position="268"/>
        <end position="401"/>
    </location>
</feature>
<dbReference type="NCBIfam" id="TIGR00229">
    <property type="entry name" value="sensory_box"/>
    <property type="match status" value="1"/>
</dbReference>
<dbReference type="InterPro" id="IPR013656">
    <property type="entry name" value="PAS_4"/>
</dbReference>
<organism evidence="5 6">
    <name type="scientific">Domibacillus enclensis</name>
    <dbReference type="NCBI Taxonomy" id="1017273"/>
    <lineage>
        <taxon>Bacteria</taxon>
        <taxon>Bacillati</taxon>
        <taxon>Bacillota</taxon>
        <taxon>Bacilli</taxon>
        <taxon>Bacillales</taxon>
        <taxon>Bacillaceae</taxon>
        <taxon>Domibacillus</taxon>
    </lineage>
</organism>
<reference evidence="7" key="2">
    <citation type="submission" date="2017-03" db="EMBL/GenBank/DDBJ databases">
        <title>Bacillus sp. V-88(T) DSM27956, whole genome shotgun sequencing project.</title>
        <authorList>
            <person name="Dastager S.G."/>
            <person name="Neurgaonkar P.S."/>
            <person name="Dharne M.S."/>
        </authorList>
    </citation>
    <scope>NUCLEOTIDE SEQUENCE [LARGE SCALE GENOMIC DNA]</scope>
    <source>
        <strain evidence="7">DSM 25145</strain>
    </source>
</reference>
<dbReference type="Pfam" id="PF08448">
    <property type="entry name" value="PAS_4"/>
    <property type="match status" value="2"/>
</dbReference>
<sequence length="508" mass="58462">MHIHSGIQSVIDAIHDHIAIVDEHGTITAVNKAWETFGHENGQTGSTIGSNYLAVLHNDQDQDLLRSLVRVLEGASEQEMTLYPCHSPKEDRWFRMLIEPVQFNLNEKGAIIIHQNKTTEIRAKGKLRAVLESMTDAFFSIDDQWRFVYVNAEAETLLEQRREHLIGHNLWDVFPEAVQEIFYEQYYAAMEKRVISRFEAYHQPLDTWFDVVAYPNEEGGLSVYFHNINERKEAEKKLQLYAYRDDLTGLPNRRELFRKIDEHIDAGKTFAVLFIDLNGFKQINDMHGHDKGDDLLIRVGGRLKQMLDSSCWVGRLGGDEFLILTGDSSKKEINTLLEQLTAAFAKPFHLDDHTSFSISASIGISWYPLNGTNATELVSMADTAMYEAKKRRETTTVFYHPDMHQKIERKLTLEKDLSGDLREAGLSFVLQPQMNMETNQITGAEVLSRWNHPVYGFIEPGEFIAVAEESGQMLKLSSFMFCELFIEMKKWISSYQFQPHISFNVRRA</sequence>
<dbReference type="SUPFAM" id="SSF55073">
    <property type="entry name" value="Nucleotide cyclase"/>
    <property type="match status" value="1"/>
</dbReference>
<dbReference type="SMART" id="SM00267">
    <property type="entry name" value="GGDEF"/>
    <property type="match status" value="1"/>
</dbReference>
<dbReference type="InterPro" id="IPR035919">
    <property type="entry name" value="EAL_sf"/>
</dbReference>
<proteinExistence type="predicted"/>
<dbReference type="AlphaFoldDB" id="A0A1N6WUD9"/>
<dbReference type="Gene3D" id="3.20.20.450">
    <property type="entry name" value="EAL domain"/>
    <property type="match status" value="1"/>
</dbReference>
<evidence type="ECO:0000259" key="2">
    <source>
        <dbReference type="PROSITE" id="PS50883"/>
    </source>
</evidence>
<evidence type="ECO:0000259" key="1">
    <source>
        <dbReference type="PROSITE" id="PS50112"/>
    </source>
</evidence>
<dbReference type="InterPro" id="IPR035965">
    <property type="entry name" value="PAS-like_dom_sf"/>
</dbReference>
<dbReference type="Proteomes" id="UP000186385">
    <property type="component" value="Unassembled WGS sequence"/>
</dbReference>
<dbReference type="PROSITE" id="PS50112">
    <property type="entry name" value="PAS"/>
    <property type="match status" value="1"/>
</dbReference>
<dbReference type="SMART" id="SM00091">
    <property type="entry name" value="PAS"/>
    <property type="match status" value="2"/>
</dbReference>
<dbReference type="PROSITE" id="PS50887">
    <property type="entry name" value="GGDEF"/>
    <property type="match status" value="1"/>
</dbReference>